<dbReference type="Proteomes" id="UP001422759">
    <property type="component" value="Unassembled WGS sequence"/>
</dbReference>
<proteinExistence type="predicted"/>
<protein>
    <submittedName>
        <fullName evidence="1">Uncharacterized protein</fullName>
    </submittedName>
</protein>
<reference evidence="1 2" key="1">
    <citation type="journal article" date="2019" name="Int. J. Syst. Evol. Microbiol.">
        <title>The Global Catalogue of Microorganisms (GCM) 10K type strain sequencing project: providing services to taxonomists for standard genome sequencing and annotation.</title>
        <authorList>
            <consortium name="The Broad Institute Genomics Platform"/>
            <consortium name="The Broad Institute Genome Sequencing Center for Infectious Disease"/>
            <person name="Wu L."/>
            <person name="Ma J."/>
        </authorList>
    </citation>
    <scope>NUCLEOTIDE SEQUENCE [LARGE SCALE GENOMIC DNA]</scope>
    <source>
        <strain evidence="1 2">JCM 14560</strain>
    </source>
</reference>
<dbReference type="InterPro" id="IPR015947">
    <property type="entry name" value="PUA-like_sf"/>
</dbReference>
<sequence length="88" mass="9398">MRAALARPGAPALMTGAIVATASITDCHRDTGCCRPWGLPGLWHWTLADVQALTDPIPAAGRLGLWKLDPGQHALLHRRRAAALPAHH</sequence>
<dbReference type="SUPFAM" id="SSF88697">
    <property type="entry name" value="PUA domain-like"/>
    <property type="match status" value="1"/>
</dbReference>
<organism evidence="1 2">
    <name type="scientific">Kitasatospora kazusensis</name>
    <dbReference type="NCBI Taxonomy" id="407974"/>
    <lineage>
        <taxon>Bacteria</taxon>
        <taxon>Bacillati</taxon>
        <taxon>Actinomycetota</taxon>
        <taxon>Actinomycetes</taxon>
        <taxon>Kitasatosporales</taxon>
        <taxon>Streptomycetaceae</taxon>
        <taxon>Kitasatospora</taxon>
    </lineage>
</organism>
<accession>A0ABN3A5B4</accession>
<comment type="caution">
    <text evidence="1">The sequence shown here is derived from an EMBL/GenBank/DDBJ whole genome shotgun (WGS) entry which is preliminary data.</text>
</comment>
<gene>
    <name evidence="1" type="ORF">GCM10009760_52940</name>
</gene>
<dbReference type="EMBL" id="BAAANT010000041">
    <property type="protein sequence ID" value="GAA2154224.1"/>
    <property type="molecule type" value="Genomic_DNA"/>
</dbReference>
<keyword evidence="2" id="KW-1185">Reference proteome</keyword>
<name>A0ABN3A5B4_9ACTN</name>
<evidence type="ECO:0000313" key="1">
    <source>
        <dbReference type="EMBL" id="GAA2154224.1"/>
    </source>
</evidence>
<evidence type="ECO:0000313" key="2">
    <source>
        <dbReference type="Proteomes" id="UP001422759"/>
    </source>
</evidence>
<dbReference type="RefSeq" id="WP_344468481.1">
    <property type="nucleotide sequence ID" value="NZ_BAAANT010000041.1"/>
</dbReference>